<feature type="region of interest" description="Disordered" evidence="1">
    <location>
        <begin position="43"/>
        <end position="109"/>
    </location>
</feature>
<evidence type="ECO:0008006" key="4">
    <source>
        <dbReference type="Google" id="ProtNLM"/>
    </source>
</evidence>
<comment type="caution">
    <text evidence="2">The sequence shown here is derived from an EMBL/GenBank/DDBJ whole genome shotgun (WGS) entry which is preliminary data.</text>
</comment>
<organism evidence="2 3">
    <name type="scientific">Yinghuangia aomiensis</name>
    <dbReference type="NCBI Taxonomy" id="676205"/>
    <lineage>
        <taxon>Bacteria</taxon>
        <taxon>Bacillati</taxon>
        <taxon>Actinomycetota</taxon>
        <taxon>Actinomycetes</taxon>
        <taxon>Kitasatosporales</taxon>
        <taxon>Streptomycetaceae</taxon>
        <taxon>Yinghuangia</taxon>
    </lineage>
</organism>
<evidence type="ECO:0000313" key="2">
    <source>
        <dbReference type="EMBL" id="GAA4972475.1"/>
    </source>
</evidence>
<proteinExistence type="predicted"/>
<dbReference type="InterPro" id="IPR021454">
    <property type="entry name" value="DUF3105"/>
</dbReference>
<dbReference type="EMBL" id="BAABHS010000015">
    <property type="protein sequence ID" value="GAA4972475.1"/>
    <property type="molecule type" value="Genomic_DNA"/>
</dbReference>
<dbReference type="RefSeq" id="WP_345677251.1">
    <property type="nucleotide sequence ID" value="NZ_BAABHS010000015.1"/>
</dbReference>
<evidence type="ECO:0000313" key="3">
    <source>
        <dbReference type="Proteomes" id="UP001500466"/>
    </source>
</evidence>
<keyword evidence="3" id="KW-1185">Reference proteome</keyword>
<dbReference type="Pfam" id="PF11303">
    <property type="entry name" value="DUF3105"/>
    <property type="match status" value="1"/>
</dbReference>
<reference evidence="3" key="1">
    <citation type="journal article" date="2019" name="Int. J. Syst. Evol. Microbiol.">
        <title>The Global Catalogue of Microorganisms (GCM) 10K type strain sequencing project: providing services to taxonomists for standard genome sequencing and annotation.</title>
        <authorList>
            <consortium name="The Broad Institute Genomics Platform"/>
            <consortium name="The Broad Institute Genome Sequencing Center for Infectious Disease"/>
            <person name="Wu L."/>
            <person name="Ma J."/>
        </authorList>
    </citation>
    <scope>NUCLEOTIDE SEQUENCE [LARGE SCALE GENOMIC DNA]</scope>
    <source>
        <strain evidence="3">JCM 17986</strain>
    </source>
</reference>
<feature type="compositionally biased region" description="Low complexity" evidence="1">
    <location>
        <begin position="51"/>
        <end position="84"/>
    </location>
</feature>
<evidence type="ECO:0000256" key="1">
    <source>
        <dbReference type="SAM" id="MobiDB-lite"/>
    </source>
</evidence>
<gene>
    <name evidence="2" type="ORF">GCM10023205_43320</name>
</gene>
<name>A0ABP9HK52_9ACTN</name>
<sequence length="266" mass="26847">MDGMARGGTRTRIPGRARLAGAVAAALFGAVALSGCSGDNEKLGAPGGDPFGTSGPPAAPTGDATPTKKPKTPTTEASTPATTGPTGGATGTGAAAGFPAGPGADAPKLTADVAPKQVDSPIAGVTGYTASQQHDKTSNIVYPQTPPVGGQHDPRWANCGIYRGPVPNRNAVHSMEHGAVWVTYRPDLPQDQITALETALRGKPYILLSPYPGLPSPVVASAWGLQLKLDSARDPRLGQFVTAYAQGPQTPEPGAVCDSGVGKPVM</sequence>
<feature type="compositionally biased region" description="Low complexity" evidence="1">
    <location>
        <begin position="92"/>
        <end position="108"/>
    </location>
</feature>
<accession>A0ABP9HK52</accession>
<protein>
    <recommendedName>
        <fullName evidence="4">DUF3105 domain-containing protein</fullName>
    </recommendedName>
</protein>
<dbReference type="Proteomes" id="UP001500466">
    <property type="component" value="Unassembled WGS sequence"/>
</dbReference>